<evidence type="ECO:0000256" key="2">
    <source>
        <dbReference type="SAM" id="Phobius"/>
    </source>
</evidence>
<evidence type="ECO:0000256" key="1">
    <source>
        <dbReference type="ARBA" id="ARBA00009067"/>
    </source>
</evidence>
<proteinExistence type="inferred from homology"/>
<evidence type="ECO:0000313" key="5">
    <source>
        <dbReference type="Proteomes" id="UP001252875"/>
    </source>
</evidence>
<keyword evidence="2" id="KW-1133">Transmembrane helix</keyword>
<keyword evidence="4" id="KW-0482">Metalloprotease</keyword>
<feature type="domain" description="CAAX prenyl protease 2/Lysostaphin resistance protein A-like" evidence="3">
    <location>
        <begin position="7"/>
        <end position="40"/>
    </location>
</feature>
<keyword evidence="2" id="KW-0472">Membrane</keyword>
<sequence length="73" mass="8264">MTTDIPNFVLYVSMGLVFALVYYKTGRLEVSIMVHFFNKAIGAIAMILMKEFWAAVGCLFTPSNFELYSLIQS</sequence>
<reference evidence="4 5" key="1">
    <citation type="submission" date="2023-03" db="EMBL/GenBank/DDBJ databases">
        <authorList>
            <person name="Shen W."/>
            <person name="Cai J."/>
        </authorList>
    </citation>
    <scope>NUCLEOTIDE SEQUENCE [LARGE SCALE GENOMIC DNA]</scope>
    <source>
        <strain evidence="4 5">D6-4</strain>
    </source>
</reference>
<dbReference type="Proteomes" id="UP001252875">
    <property type="component" value="Unassembled WGS sequence"/>
</dbReference>
<keyword evidence="4" id="KW-0645">Protease</keyword>
<keyword evidence="2" id="KW-0812">Transmembrane</keyword>
<keyword evidence="4" id="KW-0378">Hydrolase</keyword>
<name>A0ABU3EV97_9ENTE</name>
<dbReference type="EMBL" id="JARPYI010000001">
    <property type="protein sequence ID" value="MDT2598607.1"/>
    <property type="molecule type" value="Genomic_DNA"/>
</dbReference>
<evidence type="ECO:0000313" key="4">
    <source>
        <dbReference type="EMBL" id="MDT2598607.1"/>
    </source>
</evidence>
<dbReference type="Pfam" id="PF02517">
    <property type="entry name" value="Rce1-like"/>
    <property type="match status" value="1"/>
</dbReference>
<dbReference type="RefSeq" id="WP_311821124.1">
    <property type="nucleotide sequence ID" value="NZ_JARPYF010000001.1"/>
</dbReference>
<dbReference type="InterPro" id="IPR003675">
    <property type="entry name" value="Rce1/LyrA-like_dom"/>
</dbReference>
<feature type="transmembrane region" description="Helical" evidence="2">
    <location>
        <begin position="6"/>
        <end position="23"/>
    </location>
</feature>
<accession>A0ABU3EV97</accession>
<gene>
    <name evidence="4" type="ORF">P7D85_02405</name>
</gene>
<organism evidence="4 5">
    <name type="scientific">Enterococcus hulanensis</name>
    <dbReference type="NCBI Taxonomy" id="2559929"/>
    <lineage>
        <taxon>Bacteria</taxon>
        <taxon>Bacillati</taxon>
        <taxon>Bacillota</taxon>
        <taxon>Bacilli</taxon>
        <taxon>Lactobacillales</taxon>
        <taxon>Enterococcaceae</taxon>
        <taxon>Enterococcus</taxon>
    </lineage>
</organism>
<evidence type="ECO:0000259" key="3">
    <source>
        <dbReference type="Pfam" id="PF02517"/>
    </source>
</evidence>
<dbReference type="GO" id="GO:0008237">
    <property type="term" value="F:metallopeptidase activity"/>
    <property type="evidence" value="ECO:0007669"/>
    <property type="project" value="UniProtKB-KW"/>
</dbReference>
<comment type="caution">
    <text evidence="4">The sequence shown here is derived from an EMBL/GenBank/DDBJ whole genome shotgun (WGS) entry which is preliminary data.</text>
</comment>
<protein>
    <submittedName>
        <fullName evidence="4">CPBP family intramembrane metalloprotease</fullName>
    </submittedName>
</protein>
<comment type="similarity">
    <text evidence="1">Belongs to the UPF0177 family.</text>
</comment>
<keyword evidence="5" id="KW-1185">Reference proteome</keyword>